<evidence type="ECO:0000313" key="2">
    <source>
        <dbReference type="Proteomes" id="UP000244168"/>
    </source>
</evidence>
<comment type="caution">
    <text evidence="1">The sequence shown here is derived from an EMBL/GenBank/DDBJ whole genome shotgun (WGS) entry which is preliminary data.</text>
</comment>
<dbReference type="Proteomes" id="UP000244168">
    <property type="component" value="Unassembled WGS sequence"/>
</dbReference>
<organism evidence="1 2">
    <name type="scientific">Mucilaginibacter yixingensis</name>
    <dbReference type="NCBI Taxonomy" id="1295612"/>
    <lineage>
        <taxon>Bacteria</taxon>
        <taxon>Pseudomonadati</taxon>
        <taxon>Bacteroidota</taxon>
        <taxon>Sphingobacteriia</taxon>
        <taxon>Sphingobacteriales</taxon>
        <taxon>Sphingobacteriaceae</taxon>
        <taxon>Mucilaginibacter</taxon>
    </lineage>
</organism>
<dbReference type="AlphaFoldDB" id="A0A2T5J7A6"/>
<evidence type="ECO:0000313" key="1">
    <source>
        <dbReference type="EMBL" id="PTQ94961.1"/>
    </source>
</evidence>
<dbReference type="EMBL" id="QAOQ01000006">
    <property type="protein sequence ID" value="PTQ94961.1"/>
    <property type="molecule type" value="Genomic_DNA"/>
</dbReference>
<proteinExistence type="predicted"/>
<keyword evidence="2" id="KW-1185">Reference proteome</keyword>
<sequence length="45" mass="4988">MCGFIDVTHPYSRTVQHAPSQGEISALPNTCGVDSNDYKQKATRY</sequence>
<name>A0A2T5J7A6_9SPHI</name>
<gene>
    <name evidence="1" type="ORF">C8P68_106175</name>
</gene>
<reference evidence="1 2" key="1">
    <citation type="submission" date="2018-04" db="EMBL/GenBank/DDBJ databases">
        <title>Genomic Encyclopedia of Archaeal and Bacterial Type Strains, Phase II (KMG-II): from individual species to whole genera.</title>
        <authorList>
            <person name="Goeker M."/>
        </authorList>
    </citation>
    <scope>NUCLEOTIDE SEQUENCE [LARGE SCALE GENOMIC DNA]</scope>
    <source>
        <strain evidence="1 2">DSM 26809</strain>
    </source>
</reference>
<accession>A0A2T5J7A6</accession>
<protein>
    <submittedName>
        <fullName evidence="1">Uncharacterized protein</fullName>
    </submittedName>
</protein>